<dbReference type="GO" id="GO:0034511">
    <property type="term" value="F:U3 snoRNA binding"/>
    <property type="evidence" value="ECO:0007669"/>
    <property type="project" value="TreeGrafter"/>
</dbReference>
<comment type="similarity">
    <text evidence="1">Belongs to the TRAFAC class translation factor GTPase superfamily. Bms1-like GTPase family. TSR1 subfamily.</text>
</comment>
<dbReference type="InParanoid" id="Q4UFY3"/>
<feature type="domain" description="AARP2CN" evidence="2">
    <location>
        <begin position="222"/>
        <end position="298"/>
    </location>
</feature>
<reference evidence="4 5" key="1">
    <citation type="journal article" date="2005" name="Science">
        <title>Genome of the host-cell transforming parasite Theileria annulata compared with T. parva.</title>
        <authorList>
            <person name="Pain A."/>
            <person name="Renauld H."/>
            <person name="Berriman M."/>
            <person name="Murphy L."/>
            <person name="Yeats C.A."/>
            <person name="Weir W."/>
            <person name="Kerhornou A."/>
            <person name="Aslett M."/>
            <person name="Bishop R."/>
            <person name="Bouchier C."/>
            <person name="Cochet M."/>
            <person name="Coulson R.M.R."/>
            <person name="Cronin A."/>
            <person name="de Villiers E.P."/>
            <person name="Fraser A."/>
            <person name="Fosker N."/>
            <person name="Gardner M."/>
            <person name="Goble A."/>
            <person name="Griffiths-Jones S."/>
            <person name="Harris D.E."/>
            <person name="Katzer F."/>
            <person name="Larke N."/>
            <person name="Lord A."/>
            <person name="Maser P."/>
            <person name="McKellar S."/>
            <person name="Mooney P."/>
            <person name="Morton F."/>
            <person name="Nene V."/>
            <person name="O'Neil S."/>
            <person name="Price C."/>
            <person name="Quail M.A."/>
            <person name="Rabbinowitsch E."/>
            <person name="Rawlings N.D."/>
            <person name="Rutter S."/>
            <person name="Saunders D."/>
            <person name="Seeger K."/>
            <person name="Shah T."/>
            <person name="Squares R."/>
            <person name="Squares S."/>
            <person name="Tivey A."/>
            <person name="Walker A.R."/>
            <person name="Woodward J."/>
            <person name="Dobbelaere D.A.E."/>
            <person name="Langsley G."/>
            <person name="Rajandream M.A."/>
            <person name="McKeever D."/>
            <person name="Shiels B."/>
            <person name="Tait A."/>
            <person name="Barrell B.G."/>
            <person name="Hall N."/>
        </authorList>
    </citation>
    <scope>NUCLEOTIDE SEQUENCE [LARGE SCALE GENOMIC DNA]</scope>
    <source>
        <strain evidence="5">Ankara</strain>
    </source>
</reference>
<gene>
    <name evidence="4" type="ORF">TA19450</name>
</gene>
<dbReference type="Pfam" id="PF04950">
    <property type="entry name" value="RIBIOP_C"/>
    <property type="match status" value="1"/>
</dbReference>
<dbReference type="GO" id="GO:0030688">
    <property type="term" value="C:preribosome, small subunit precursor"/>
    <property type="evidence" value="ECO:0007669"/>
    <property type="project" value="TreeGrafter"/>
</dbReference>
<dbReference type="EMBL" id="CR940347">
    <property type="protein sequence ID" value="CAI74006.1"/>
    <property type="molecule type" value="Genomic_DNA"/>
</dbReference>
<evidence type="ECO:0000313" key="4">
    <source>
        <dbReference type="EMBL" id="CAI74006.1"/>
    </source>
</evidence>
<evidence type="ECO:0000256" key="1">
    <source>
        <dbReference type="ARBA" id="ARBA00038288"/>
    </source>
</evidence>
<keyword evidence="5" id="KW-1185">Reference proteome</keyword>
<organism evidence="4 5">
    <name type="scientific">Theileria annulata</name>
    <dbReference type="NCBI Taxonomy" id="5874"/>
    <lineage>
        <taxon>Eukaryota</taxon>
        <taxon>Sar</taxon>
        <taxon>Alveolata</taxon>
        <taxon>Apicomplexa</taxon>
        <taxon>Aconoidasida</taxon>
        <taxon>Piroplasmida</taxon>
        <taxon>Theileriidae</taxon>
        <taxon>Theileria</taxon>
    </lineage>
</organism>
<dbReference type="AlphaFoldDB" id="Q4UFY3"/>
<dbReference type="VEuPathDB" id="PiroplasmaDB:TA19450"/>
<dbReference type="GeneID" id="3863643"/>
<dbReference type="GO" id="GO:0000462">
    <property type="term" value="P:maturation of SSU-rRNA from tricistronic rRNA transcript (SSU-rRNA, 5.8S rRNA, LSU-rRNA)"/>
    <property type="evidence" value="ECO:0007669"/>
    <property type="project" value="TreeGrafter"/>
</dbReference>
<dbReference type="Proteomes" id="UP000001950">
    <property type="component" value="Chromosome 1"/>
</dbReference>
<dbReference type="GO" id="GO:0005634">
    <property type="term" value="C:nucleus"/>
    <property type="evidence" value="ECO:0007669"/>
    <property type="project" value="InterPro"/>
</dbReference>
<dbReference type="Pfam" id="PF08142">
    <property type="entry name" value="AARP2CN"/>
    <property type="match status" value="1"/>
</dbReference>
<dbReference type="OrthoDB" id="119302at2759"/>
<dbReference type="PANTHER" id="PTHR12858">
    <property type="entry name" value="RIBOSOME BIOGENESIS PROTEIN"/>
    <property type="match status" value="1"/>
</dbReference>
<evidence type="ECO:0000259" key="2">
    <source>
        <dbReference type="SMART" id="SM00785"/>
    </source>
</evidence>
<name>Q4UFY3_THEAN</name>
<protein>
    <submittedName>
        <fullName evidence="4">Uncharacterized protein</fullName>
    </submittedName>
</protein>
<dbReference type="GO" id="GO:0000479">
    <property type="term" value="P:endonucleolytic cleavage of tricistronic rRNA transcript (SSU-rRNA, 5.8S rRNA, LSU-rRNA)"/>
    <property type="evidence" value="ECO:0007669"/>
    <property type="project" value="TreeGrafter"/>
</dbReference>
<dbReference type="GO" id="GO:0003924">
    <property type="term" value="F:GTPase activity"/>
    <property type="evidence" value="ECO:0007669"/>
    <property type="project" value="TreeGrafter"/>
</dbReference>
<dbReference type="InterPro" id="IPR012948">
    <property type="entry name" value="AARP2CN"/>
</dbReference>
<dbReference type="PANTHER" id="PTHR12858:SF1">
    <property type="entry name" value="PRE-RRNA-PROCESSING PROTEIN TSR1 HOMOLOG"/>
    <property type="match status" value="1"/>
</dbReference>
<evidence type="ECO:0000259" key="3">
    <source>
        <dbReference type="SMART" id="SM01362"/>
    </source>
</evidence>
<dbReference type="SMART" id="SM00785">
    <property type="entry name" value="AARP2CN"/>
    <property type="match status" value="1"/>
</dbReference>
<feature type="domain" description="Ribosome biogenesis protein BMS1/TSR1 C-terminal" evidence="3">
    <location>
        <begin position="441"/>
        <end position="646"/>
    </location>
</feature>
<dbReference type="KEGG" id="tan:TA19450"/>
<dbReference type="InterPro" id="IPR039761">
    <property type="entry name" value="Bms1/Tsr1"/>
</dbReference>
<proteinExistence type="inferred from homology"/>
<sequence>MKIHRNILKQKHKPFKSSKSSKVKKNISTHVAQKISPILSRKNKKYQIISKNKKIRLNLHEESPRNVFVLPFNSDINSFEVINAILTFYSANSSPKPGCSKEAWFLSQPILLNQSFTHDGIPRRVVFYTCPRTLRDILYCASASDIILCLFRGASQDTPAFDDLGYKILSCLRLQGIPTPVGVNFESSLPGDRQPSSTLVRRYFHSEFGLDKKFTSVFSEKDLRTVLSLIGCVSTSDLSWRRDRGYMLSLNHSYDFDRKELILEGYAKGLGFTVKHPLHLTSFGDFILKRIDLVPDICPVSSNPSKISVERTVEELNNEDLSLLLSESECLNYVSPQNSNSLNVTDTLQNLNNYITDDNQFHDDFSSKLRINKISAESGVLSEDTEMEQDTYYDYENASDGSVLSDESDFDLDDILETSSNSSKKIEFESRSLEELSFPDEVDTPVDTPAKHRFRKYRSLKNIRTSVWDPYESLPIEYYKINEFENFRVTMSSSKTQLKKNCEITNVSGSFVRLTLVNFSPEDYSTLSSTSRFALVSTILPYERKVSVVNFNVSRTSEGPDLLPSKTPLHLFFGFRRVIVMCYRFPGIPIYSKSINVDRGKRGLYERFFKKGDNCVATIYGLSLCPPTPVLALDQGTKLLLLYTTIIYLRLFSF</sequence>
<dbReference type="InterPro" id="IPR007034">
    <property type="entry name" value="BMS1_TSR1_C"/>
</dbReference>
<dbReference type="STRING" id="5874.Q4UFY3"/>
<evidence type="ECO:0000313" key="5">
    <source>
        <dbReference type="Proteomes" id="UP000001950"/>
    </source>
</evidence>
<dbReference type="GO" id="GO:0005525">
    <property type="term" value="F:GTP binding"/>
    <property type="evidence" value="ECO:0007669"/>
    <property type="project" value="TreeGrafter"/>
</dbReference>
<dbReference type="OMA" id="NCDCKRI"/>
<dbReference type="RefSeq" id="XP_954686.1">
    <property type="nucleotide sequence ID" value="XM_949593.1"/>
</dbReference>
<dbReference type="eggNOG" id="KOG1980">
    <property type="taxonomic scope" value="Eukaryota"/>
</dbReference>
<dbReference type="FunCoup" id="Q4UFY3">
    <property type="interactions" value="153"/>
</dbReference>
<accession>Q4UFY3</accession>
<dbReference type="SMART" id="SM01362">
    <property type="entry name" value="DUF663"/>
    <property type="match status" value="1"/>
</dbReference>